<protein>
    <submittedName>
        <fullName evidence="2">Amidohydrolase family protein</fullName>
    </submittedName>
</protein>
<dbReference type="InterPro" id="IPR052349">
    <property type="entry name" value="Metallo-hydrolase_Enzymes"/>
</dbReference>
<reference evidence="2 3" key="1">
    <citation type="submission" date="2021-06" db="EMBL/GenBank/DDBJ databases">
        <authorList>
            <person name="Lee D.H."/>
        </authorList>
    </citation>
    <scope>NUCLEOTIDE SEQUENCE [LARGE SCALE GENOMIC DNA]</scope>
    <source>
        <strain evidence="2 3">MMS21-HV4-11</strain>
    </source>
</reference>
<feature type="domain" description="Amidohydrolase 3" evidence="1">
    <location>
        <begin position="39"/>
        <end position="388"/>
    </location>
</feature>
<organism evidence="2 3">
    <name type="scientific">Reyranella humidisoli</name>
    <dbReference type="NCBI Taxonomy" id="2849149"/>
    <lineage>
        <taxon>Bacteria</taxon>
        <taxon>Pseudomonadati</taxon>
        <taxon>Pseudomonadota</taxon>
        <taxon>Alphaproteobacteria</taxon>
        <taxon>Hyphomicrobiales</taxon>
        <taxon>Reyranellaceae</taxon>
        <taxon>Reyranella</taxon>
    </lineage>
</organism>
<evidence type="ECO:0000313" key="2">
    <source>
        <dbReference type="EMBL" id="MBU8874392.1"/>
    </source>
</evidence>
<dbReference type="NCBIfam" id="NF004636">
    <property type="entry name" value="PRK05985.1"/>
    <property type="match status" value="1"/>
</dbReference>
<keyword evidence="3" id="KW-1185">Reference proteome</keyword>
<name>A0ABS6IIG3_9HYPH</name>
<dbReference type="PANTHER" id="PTHR32027:SF9">
    <property type="entry name" value="BLL3847 PROTEIN"/>
    <property type="match status" value="1"/>
</dbReference>
<dbReference type="PANTHER" id="PTHR32027">
    <property type="entry name" value="CYTOSINE DEAMINASE"/>
    <property type="match status" value="1"/>
</dbReference>
<dbReference type="CDD" id="cd01293">
    <property type="entry name" value="Bact_CD"/>
    <property type="match status" value="1"/>
</dbReference>
<dbReference type="Pfam" id="PF07969">
    <property type="entry name" value="Amidohydro_3"/>
    <property type="match status" value="1"/>
</dbReference>
<comment type="caution">
    <text evidence="2">The sequence shown here is derived from an EMBL/GenBank/DDBJ whole genome shotgun (WGS) entry which is preliminary data.</text>
</comment>
<dbReference type="EMBL" id="JAHOPB010000001">
    <property type="protein sequence ID" value="MBU8874392.1"/>
    <property type="molecule type" value="Genomic_DNA"/>
</dbReference>
<sequence>MRFANATLPDGSRHDIEVEGGRISALRPASGAAHAAASDTVDLGGTLVLPPLVDGHIHLDKTLLGLPWLPNQSAGNKVSDRIEAERRVRAARTVPEFETGSNLVRQVLASGTLHMRSHVDIDNQLGLRNLHEVLKIREHFRDFVTIEIVAFPQSGILRSPGTAELLDEAIAQGAALVGGLDPVGIDGDLDAHLDAVFAIAQRRGAGVDIHLHDGGEGGLAQILAIAARTEALGLQGKVAVSHAFALGSVSTDSATRAADALARAGVAIMSHGPGGATIPPLKLLREHGVEVFGGSDNIRDAWSPFGNGDMLDRAMQIAYRANFRHDAELALAFDMVTAAAARVLGLSDYGLKAGGPADFVTVEATTLAEAVATRKQRSLVVKSGRIVAKDGTLQTPLPR</sequence>
<dbReference type="InterPro" id="IPR013108">
    <property type="entry name" value="Amidohydro_3"/>
</dbReference>
<evidence type="ECO:0000313" key="3">
    <source>
        <dbReference type="Proteomes" id="UP000727907"/>
    </source>
</evidence>
<dbReference type="Proteomes" id="UP000727907">
    <property type="component" value="Unassembled WGS sequence"/>
</dbReference>
<proteinExistence type="predicted"/>
<evidence type="ECO:0000259" key="1">
    <source>
        <dbReference type="Pfam" id="PF07969"/>
    </source>
</evidence>
<gene>
    <name evidence="2" type="ORF">KQ910_11520</name>
</gene>
<accession>A0ABS6IIG3</accession>
<dbReference type="RefSeq" id="WP_216959828.1">
    <property type="nucleotide sequence ID" value="NZ_JAHOPB010000001.1"/>
</dbReference>